<dbReference type="InterPro" id="IPR004732">
    <property type="entry name" value="Transaldolase_2"/>
</dbReference>
<dbReference type="GO" id="GO:0004801">
    <property type="term" value="F:transaldolase activity"/>
    <property type="evidence" value="ECO:0007669"/>
    <property type="project" value="UniProtKB-UniRule"/>
</dbReference>
<dbReference type="Pfam" id="PF00342">
    <property type="entry name" value="PGI"/>
    <property type="match status" value="1"/>
</dbReference>
<dbReference type="GO" id="GO:0005737">
    <property type="term" value="C:cytoplasm"/>
    <property type="evidence" value="ECO:0007669"/>
    <property type="project" value="UniProtKB-SubCell"/>
</dbReference>
<comment type="subcellular location">
    <subcellularLocation>
        <location evidence="2 11">Cytoplasm</location>
    </subcellularLocation>
</comment>
<evidence type="ECO:0000313" key="13">
    <source>
        <dbReference type="EMBL" id="PTL60457.1"/>
    </source>
</evidence>
<evidence type="ECO:0000256" key="8">
    <source>
        <dbReference type="ARBA" id="ARBA00023126"/>
    </source>
</evidence>
<evidence type="ECO:0000256" key="12">
    <source>
        <dbReference type="RuleBase" id="RU000612"/>
    </source>
</evidence>
<dbReference type="InterPro" id="IPR001672">
    <property type="entry name" value="G6P_Isomerase"/>
</dbReference>
<evidence type="ECO:0000256" key="1">
    <source>
        <dbReference type="ARBA" id="ARBA00003518"/>
    </source>
</evidence>
<dbReference type="PRINTS" id="PR00662">
    <property type="entry name" value="G6PISOMERASE"/>
</dbReference>
<dbReference type="SUPFAM" id="SSF51569">
    <property type="entry name" value="Aldolase"/>
    <property type="match status" value="1"/>
</dbReference>
<comment type="pathway">
    <text evidence="3 11">Carbohydrate degradation; pentose phosphate pathway; D-glyceraldehyde 3-phosphate and beta-D-fructose 6-phosphate from D-ribose 5-phosphate and D-xylulose 5-phosphate (non-oxidative stage): step 2/3.</text>
</comment>
<reference evidence="13 14" key="1">
    <citation type="submission" date="2018-03" db="EMBL/GenBank/DDBJ databases">
        <title>Aquarubrobacter algicola gen. nov., sp. nov., a novel actinobacterium isolated from shallow eutrophic lake during the end of cyanobacterial harmful algal blooms.</title>
        <authorList>
            <person name="Chun S.J."/>
        </authorList>
    </citation>
    <scope>NUCLEOTIDE SEQUENCE [LARGE SCALE GENOMIC DNA]</scope>
    <source>
        <strain evidence="13 14">Seoho-28</strain>
    </source>
</reference>
<dbReference type="NCBIfam" id="TIGR00876">
    <property type="entry name" value="tal_mycobact"/>
    <property type="match status" value="1"/>
</dbReference>
<dbReference type="GO" id="GO:0097367">
    <property type="term" value="F:carbohydrate derivative binding"/>
    <property type="evidence" value="ECO:0007669"/>
    <property type="project" value="InterPro"/>
</dbReference>
<keyword evidence="12" id="KW-0312">Gluconeogenesis</keyword>
<comment type="function">
    <text evidence="1 11">Transaldolase is important for the balance of metabolites in the pentose-phosphate pathway.</text>
</comment>
<gene>
    <name evidence="11 13" type="primary">tal</name>
    <name evidence="13" type="ORF">C7Y72_12815</name>
</gene>
<dbReference type="Gene3D" id="3.40.50.10490">
    <property type="entry name" value="Glucose-6-phosphate isomerase like protein, domain 1"/>
    <property type="match status" value="3"/>
</dbReference>
<comment type="caution">
    <text evidence="13">The sequence shown here is derived from an EMBL/GenBank/DDBJ whole genome shotgun (WGS) entry which is preliminary data.</text>
</comment>
<keyword evidence="14" id="KW-1185">Reference proteome</keyword>
<dbReference type="GO" id="GO:0006096">
    <property type="term" value="P:glycolytic process"/>
    <property type="evidence" value="ECO:0007669"/>
    <property type="project" value="UniProtKB-UniPathway"/>
</dbReference>
<dbReference type="GO" id="GO:0006094">
    <property type="term" value="P:gluconeogenesis"/>
    <property type="evidence" value="ECO:0007669"/>
    <property type="project" value="UniProtKB-KW"/>
</dbReference>
<dbReference type="NCBIfam" id="NF007080">
    <property type="entry name" value="PRK09533.1"/>
    <property type="match status" value="1"/>
</dbReference>
<dbReference type="PROSITE" id="PS51463">
    <property type="entry name" value="P_GLUCOSE_ISOMERASE_3"/>
    <property type="match status" value="1"/>
</dbReference>
<evidence type="ECO:0000256" key="6">
    <source>
        <dbReference type="ARBA" id="ARBA00022490"/>
    </source>
</evidence>
<keyword evidence="9 11" id="KW-0704">Schiff base</keyword>
<comment type="pathway">
    <text evidence="12">Carbohydrate degradation; glycolysis; D-glyceraldehyde 3-phosphate and glycerone phosphate from D-glucose: step 2/4.</text>
</comment>
<comment type="similarity">
    <text evidence="12">Belongs to the GPI family.</text>
</comment>
<evidence type="ECO:0000256" key="7">
    <source>
        <dbReference type="ARBA" id="ARBA00022679"/>
    </source>
</evidence>
<dbReference type="GO" id="GO:0004347">
    <property type="term" value="F:glucose-6-phosphate isomerase activity"/>
    <property type="evidence" value="ECO:0007669"/>
    <property type="project" value="UniProtKB-EC"/>
</dbReference>
<dbReference type="EMBL" id="PYYB01000001">
    <property type="protein sequence ID" value="PTL60457.1"/>
    <property type="molecule type" value="Genomic_DNA"/>
</dbReference>
<keyword evidence="7 11" id="KW-0808">Transferase</keyword>
<comment type="catalytic activity">
    <reaction evidence="12">
        <text>alpha-D-glucose 6-phosphate = beta-D-fructose 6-phosphate</text>
        <dbReference type="Rhea" id="RHEA:11816"/>
        <dbReference type="ChEBI" id="CHEBI:57634"/>
        <dbReference type="ChEBI" id="CHEBI:58225"/>
        <dbReference type="EC" id="5.3.1.9"/>
    </reaction>
</comment>
<dbReference type="CDD" id="cd00955">
    <property type="entry name" value="Transaldolase_like"/>
    <property type="match status" value="1"/>
</dbReference>
<proteinExistence type="inferred from homology"/>
<dbReference type="RefSeq" id="WP_107569103.1">
    <property type="nucleotide sequence ID" value="NZ_PYYB01000001.1"/>
</dbReference>
<sequence>MSQTVPANERLSALTAAGTSAWLDQIRRDLLTDGELGRMAQAYSLRGVTSNPAIFEKAILGSDDYDGQIRSLARDGADAHAIYEAIALQDVRDACDVLGPVHAASGGADGFVSLEVDPGLAHDADGTIVQARAYWEALDRPNAMIKIPGTDACVPAIEQAIYEGINVNVTLLFSVAAYERVADAYLRGLERRHAEGLPLDVHSVASFFVSRVDTEVDRRLRERGREDLAGRAGLANARAAYHRFRALFDGDRFAPLRAAGAAVQRPLWASTGVKDPAYPDTLYVDGLVGPDTVNTMPLATLEAAAERSDPAAFAVDGTPTAALDPSADLAALAEAGIDLDDVTDTLLREGIAAFVTPMEQLLAGIEEARAAAAADPVPAVGGQLPDALAQAVEERVAQAVEADVIARIWAIDDTVFGPAGQPEVADRLGWLTIADRLTDEIGELVGFARSVRDDGIEHVVLLGMGGSSLAPEVVRRSFGDQAGWPALLMLDSTDATAVRRVQDAVDLRRTLFVVSTKSGGTIETLSAFEHFHAVMYDTVGAEAAGRHFVAITDPGSSLVDLAAARGFRRTFLNDPDIGGRYSALSYFGLVPAALMGADLPALLDGASAAARDCRATPPAPGGGGWLGCAIGELARHGRDKLTFVVDPPLEAFGLWVEQLIAESTGKEGRGILPVADEPLGATDAYGPDRVLVHLRADGGDGAHDGRLAALAAAGHPVLTMPVHGPGDLGRIFLLWEFATAVAGWALGINPFDQPNVAEAKEATKAVLADGLDGAPEADADDAALGALLAGLRDQDGGYLAIMGYLEPSAAFDDAVAELRATVRDATARTTTFGYGPRFLHSTGQFHKGGPAVGSFLQLVHDRGEDVAIPGQTFGFTTLKHAQALGDLRTLRAHGRPAERLTLEGDDPVAALRAVTARLKELL</sequence>
<protein>
    <recommendedName>
        <fullName evidence="5 11">Transaldolase</fullName>
        <ecNumber evidence="5 11">2.2.1.2</ecNumber>
    </recommendedName>
</protein>
<dbReference type="SUPFAM" id="SSF53697">
    <property type="entry name" value="SIS domain"/>
    <property type="match status" value="1"/>
</dbReference>
<dbReference type="GO" id="GO:0006098">
    <property type="term" value="P:pentose-phosphate shunt"/>
    <property type="evidence" value="ECO:0007669"/>
    <property type="project" value="UniProtKB-UniRule"/>
</dbReference>
<dbReference type="PANTHER" id="PTHR10683:SF31">
    <property type="entry name" value="TRANSALDOLASE"/>
    <property type="match status" value="1"/>
</dbReference>
<evidence type="ECO:0000256" key="9">
    <source>
        <dbReference type="ARBA" id="ARBA00023270"/>
    </source>
</evidence>
<dbReference type="EC" id="2.2.1.2" evidence="5 11"/>
<comment type="catalytic activity">
    <reaction evidence="10 11">
        <text>D-sedoheptulose 7-phosphate + D-glyceraldehyde 3-phosphate = D-erythrose 4-phosphate + beta-D-fructose 6-phosphate</text>
        <dbReference type="Rhea" id="RHEA:17053"/>
        <dbReference type="ChEBI" id="CHEBI:16897"/>
        <dbReference type="ChEBI" id="CHEBI:57483"/>
        <dbReference type="ChEBI" id="CHEBI:57634"/>
        <dbReference type="ChEBI" id="CHEBI:59776"/>
        <dbReference type="EC" id="2.2.1.2"/>
    </reaction>
</comment>
<dbReference type="UniPathway" id="UPA00115">
    <property type="reaction ID" value="UER00414"/>
</dbReference>
<accession>A0A2T4UMH9</accession>
<name>A0A2T4UMH9_9ACTN</name>
<evidence type="ECO:0000256" key="2">
    <source>
        <dbReference type="ARBA" id="ARBA00004496"/>
    </source>
</evidence>
<dbReference type="Proteomes" id="UP000240739">
    <property type="component" value="Unassembled WGS sequence"/>
</dbReference>
<dbReference type="PANTHER" id="PTHR10683">
    <property type="entry name" value="TRANSALDOLASE"/>
    <property type="match status" value="1"/>
</dbReference>
<organism evidence="13 14">
    <name type="scientific">Paraconexibacter algicola</name>
    <dbReference type="NCBI Taxonomy" id="2133960"/>
    <lineage>
        <taxon>Bacteria</taxon>
        <taxon>Bacillati</taxon>
        <taxon>Actinomycetota</taxon>
        <taxon>Thermoleophilia</taxon>
        <taxon>Solirubrobacterales</taxon>
        <taxon>Paraconexibacteraceae</taxon>
        <taxon>Paraconexibacter</taxon>
    </lineage>
</organism>
<keyword evidence="6 11" id="KW-0963">Cytoplasm</keyword>
<comment type="similarity">
    <text evidence="4 11">Belongs to the transaldolase family. Type 2 subfamily.</text>
</comment>
<evidence type="ECO:0000256" key="3">
    <source>
        <dbReference type="ARBA" id="ARBA00004857"/>
    </source>
</evidence>
<dbReference type="OrthoDB" id="140919at2"/>
<evidence type="ECO:0000313" key="14">
    <source>
        <dbReference type="Proteomes" id="UP000240739"/>
    </source>
</evidence>
<dbReference type="InterPro" id="IPR001585">
    <property type="entry name" value="TAL/FSA"/>
</dbReference>
<feature type="active site" description="Schiff-base intermediate with substrate" evidence="11">
    <location>
        <position position="146"/>
    </location>
</feature>
<dbReference type="UniPathway" id="UPA00109">
    <property type="reaction ID" value="UER00181"/>
</dbReference>
<keyword evidence="12" id="KW-0324">Glycolysis</keyword>
<evidence type="ECO:0000256" key="4">
    <source>
        <dbReference type="ARBA" id="ARBA00008426"/>
    </source>
</evidence>
<dbReference type="InterPro" id="IPR018225">
    <property type="entry name" value="Transaldolase_AS"/>
</dbReference>
<dbReference type="AlphaFoldDB" id="A0A2T4UMH9"/>
<evidence type="ECO:0000256" key="5">
    <source>
        <dbReference type="ARBA" id="ARBA00013151"/>
    </source>
</evidence>
<keyword evidence="12" id="KW-0413">Isomerase</keyword>
<dbReference type="HAMAP" id="MF_00493">
    <property type="entry name" value="Transaldolase_2"/>
    <property type="match status" value="1"/>
</dbReference>
<dbReference type="InterPro" id="IPR046348">
    <property type="entry name" value="SIS_dom_sf"/>
</dbReference>
<dbReference type="InterPro" id="IPR013785">
    <property type="entry name" value="Aldolase_TIM"/>
</dbReference>
<evidence type="ECO:0000256" key="10">
    <source>
        <dbReference type="ARBA" id="ARBA00048810"/>
    </source>
</evidence>
<dbReference type="Gene3D" id="3.20.20.70">
    <property type="entry name" value="Aldolase class I"/>
    <property type="match status" value="1"/>
</dbReference>
<keyword evidence="8 11" id="KW-0570">Pentose shunt</keyword>
<dbReference type="PROSITE" id="PS01054">
    <property type="entry name" value="TRANSALDOLASE_1"/>
    <property type="match status" value="1"/>
</dbReference>
<dbReference type="NCBIfam" id="NF002881">
    <property type="entry name" value="PRK03343.1"/>
    <property type="match status" value="1"/>
</dbReference>
<dbReference type="Pfam" id="PF00923">
    <property type="entry name" value="TAL_FSA"/>
    <property type="match status" value="1"/>
</dbReference>
<evidence type="ECO:0000256" key="11">
    <source>
        <dbReference type="HAMAP-Rule" id="MF_00493"/>
    </source>
</evidence>